<sequence>MKKYLMGAVAALALMSGSARAETIGVAMSLFDDNWLTVLRHGMEDYGKTLDGVEIQMEDGQGDIAKQQSQVENFIASGVDAIIIMLVDADSGAAISKTAAAAGVPLIFVNNAPSNVDSLPDKQAFVGSNEEQAGTLETETVCKSLGGKGSVVILQGQLGTTGQRGRTKATHDVLARPECSDIKVLDEQTANWMRTPALDLVSNWLSAGLEFDAVIANNDEMALGAIQALKAAGRSMDSVVVAGVDATQDALTAMQAGDLDVTVFQNAVGQGKGAIDAALKIARGETVEKKTYIPFELVTPENVADYATKN</sequence>
<comment type="subcellular location">
    <subcellularLocation>
        <location evidence="1">Cell envelope</location>
    </subcellularLocation>
</comment>
<comment type="caution">
    <text evidence="6">The sequence shown here is derived from an EMBL/GenBank/DDBJ whole genome shotgun (WGS) entry which is preliminary data.</text>
</comment>
<evidence type="ECO:0000256" key="3">
    <source>
        <dbReference type="ARBA" id="ARBA00022729"/>
    </source>
</evidence>
<dbReference type="EMBL" id="SLVX01000018">
    <property type="protein sequence ID" value="TCN38928.1"/>
    <property type="molecule type" value="Genomic_DNA"/>
</dbReference>
<feature type="chain" id="PRO_5020854637" evidence="4">
    <location>
        <begin position="22"/>
        <end position="310"/>
    </location>
</feature>
<feature type="signal peptide" evidence="4">
    <location>
        <begin position="1"/>
        <end position="21"/>
    </location>
</feature>
<reference evidence="6 7" key="1">
    <citation type="submission" date="2019-03" db="EMBL/GenBank/DDBJ databases">
        <title>Genomic Encyclopedia of Type Strains, Phase IV (KMG-IV): sequencing the most valuable type-strain genomes for metagenomic binning, comparative biology and taxonomic classification.</title>
        <authorList>
            <person name="Goeker M."/>
        </authorList>
    </citation>
    <scope>NUCLEOTIDE SEQUENCE [LARGE SCALE GENOMIC DNA]</scope>
    <source>
        <strain evidence="6 7">DSM 18401</strain>
    </source>
</reference>
<organism evidence="6 7">
    <name type="scientific">Shinella granuli</name>
    <dbReference type="NCBI Taxonomy" id="323621"/>
    <lineage>
        <taxon>Bacteria</taxon>
        <taxon>Pseudomonadati</taxon>
        <taxon>Pseudomonadota</taxon>
        <taxon>Alphaproteobacteria</taxon>
        <taxon>Hyphomicrobiales</taxon>
        <taxon>Rhizobiaceae</taxon>
        <taxon>Shinella</taxon>
    </lineage>
</organism>
<dbReference type="RefSeq" id="WP_133035824.1">
    <property type="nucleotide sequence ID" value="NZ_BAABEI010000012.1"/>
</dbReference>
<keyword evidence="3 4" id="KW-0732">Signal</keyword>
<dbReference type="Proteomes" id="UP000295351">
    <property type="component" value="Unassembled WGS sequence"/>
</dbReference>
<dbReference type="AlphaFoldDB" id="A0A4R2CDT2"/>
<gene>
    <name evidence="6" type="ORF">EV665_11814</name>
</gene>
<evidence type="ECO:0000256" key="1">
    <source>
        <dbReference type="ARBA" id="ARBA00004196"/>
    </source>
</evidence>
<dbReference type="Gene3D" id="3.40.50.2300">
    <property type="match status" value="2"/>
</dbReference>
<evidence type="ECO:0000256" key="4">
    <source>
        <dbReference type="SAM" id="SignalP"/>
    </source>
</evidence>
<dbReference type="PANTHER" id="PTHR46847">
    <property type="entry name" value="D-ALLOSE-BINDING PERIPLASMIC PROTEIN-RELATED"/>
    <property type="match status" value="1"/>
</dbReference>
<evidence type="ECO:0000313" key="6">
    <source>
        <dbReference type="EMBL" id="TCN38928.1"/>
    </source>
</evidence>
<dbReference type="InterPro" id="IPR028082">
    <property type="entry name" value="Peripla_BP_I"/>
</dbReference>
<dbReference type="GO" id="GO:0030313">
    <property type="term" value="C:cell envelope"/>
    <property type="evidence" value="ECO:0007669"/>
    <property type="project" value="UniProtKB-SubCell"/>
</dbReference>
<dbReference type="SUPFAM" id="SSF53822">
    <property type="entry name" value="Periplasmic binding protein-like I"/>
    <property type="match status" value="1"/>
</dbReference>
<comment type="similarity">
    <text evidence="2">Belongs to the bacterial solute-binding protein 2 family.</text>
</comment>
<dbReference type="GO" id="GO:0030246">
    <property type="term" value="F:carbohydrate binding"/>
    <property type="evidence" value="ECO:0007669"/>
    <property type="project" value="UniProtKB-ARBA"/>
</dbReference>
<keyword evidence="7" id="KW-1185">Reference proteome</keyword>
<accession>A0A4R2CDT2</accession>
<dbReference type="PANTHER" id="PTHR46847:SF1">
    <property type="entry name" value="D-ALLOSE-BINDING PERIPLASMIC PROTEIN-RELATED"/>
    <property type="match status" value="1"/>
</dbReference>
<proteinExistence type="inferred from homology"/>
<dbReference type="Pfam" id="PF13407">
    <property type="entry name" value="Peripla_BP_4"/>
    <property type="match status" value="1"/>
</dbReference>
<dbReference type="InterPro" id="IPR025997">
    <property type="entry name" value="SBP_2_dom"/>
</dbReference>
<feature type="domain" description="Periplasmic binding protein" evidence="5">
    <location>
        <begin position="24"/>
        <end position="285"/>
    </location>
</feature>
<evidence type="ECO:0000256" key="2">
    <source>
        <dbReference type="ARBA" id="ARBA00007639"/>
    </source>
</evidence>
<evidence type="ECO:0000259" key="5">
    <source>
        <dbReference type="Pfam" id="PF13407"/>
    </source>
</evidence>
<name>A0A4R2CDT2_SHIGR</name>
<protein>
    <submittedName>
        <fullName evidence="6">Monosaccharide ABC transporter substrate-binding protein (CUT2 family)</fullName>
    </submittedName>
</protein>
<evidence type="ECO:0000313" key="7">
    <source>
        <dbReference type="Proteomes" id="UP000295351"/>
    </source>
</evidence>
<dbReference type="CDD" id="cd06301">
    <property type="entry name" value="PBP1_rhizopine_binding-like"/>
    <property type="match status" value="1"/>
</dbReference>